<dbReference type="GO" id="GO:0033177">
    <property type="term" value="C:proton-transporting two-sector ATPase complex, proton-transporting domain"/>
    <property type="evidence" value="ECO:0007669"/>
    <property type="project" value="InterPro"/>
</dbReference>
<keyword evidence="6 14" id="KW-0812">Transmembrane</keyword>
<dbReference type="InterPro" id="IPR005953">
    <property type="entry name" value="ATP_synth_csu_bac/chlpt"/>
</dbReference>
<dbReference type="PANTHER" id="PTHR10031:SF0">
    <property type="entry name" value="ATPASE PROTEIN 9"/>
    <property type="match status" value="1"/>
</dbReference>
<evidence type="ECO:0000256" key="3">
    <source>
        <dbReference type="ARBA" id="ARBA00022448"/>
    </source>
</evidence>
<name>A0A0A1GYP1_9LACO</name>
<comment type="function">
    <text evidence="13 14">F(1)F(0) ATP synthase produces ATP from ADP in the presence of a proton or sodium gradient. F-type ATPases consist of two structural domains, F(1) containing the extramembraneous catalytic core and F(0) containing the membrane proton channel, linked together by a central stalk and a peripheral stalk. During catalysis, ATP synthesis in the catalytic domain of F(1) is coupled via a rotary mechanism of the central stalk subunits to proton translocation.</text>
</comment>
<sequence>MGAIAAGIAAMGAAIGAGVGNGLVISHTLDGMARQPELSGQLRGTMFIGVGLIEAMPILAIVIGFLVMNK</sequence>
<dbReference type="SUPFAM" id="SSF81333">
    <property type="entry name" value="F1F0 ATP synthase subunit C"/>
    <property type="match status" value="1"/>
</dbReference>
<evidence type="ECO:0000313" key="17">
    <source>
        <dbReference type="Proteomes" id="UP000031620"/>
    </source>
</evidence>
<keyword evidence="5 14" id="KW-0138">CF(0)</keyword>
<dbReference type="EMBL" id="AP014680">
    <property type="protein sequence ID" value="BAP86109.1"/>
    <property type="molecule type" value="Genomic_DNA"/>
</dbReference>
<protein>
    <recommendedName>
        <fullName evidence="14">ATP synthase subunit c</fullName>
    </recommendedName>
    <alternativeName>
        <fullName evidence="14">ATP synthase F(0) sector subunit c</fullName>
    </alternativeName>
    <alternativeName>
        <fullName evidence="14">F-type ATPase subunit c</fullName>
        <shortName evidence="14">F-ATPase subunit c</shortName>
    </alternativeName>
    <alternativeName>
        <fullName evidence="14">Lipid-binding protein</fullName>
    </alternativeName>
</protein>
<dbReference type="InterPro" id="IPR038662">
    <property type="entry name" value="ATP_synth_F0_csu_sf"/>
</dbReference>
<dbReference type="Gene3D" id="1.20.20.10">
    <property type="entry name" value="F1F0 ATP synthase subunit C"/>
    <property type="match status" value="1"/>
</dbReference>
<comment type="function">
    <text evidence="14">Key component of the F(0) channel; it plays a direct role in translocation across the membrane. A homomeric c-ring of between 10-14 subunits forms the central stalk rotor element with the F(1) delta and epsilon subunits.</text>
</comment>
<dbReference type="HAMAP" id="MF_01396">
    <property type="entry name" value="ATP_synth_c_bact"/>
    <property type="match status" value="1"/>
</dbReference>
<evidence type="ECO:0000313" key="16">
    <source>
        <dbReference type="EMBL" id="BAP86109.1"/>
    </source>
</evidence>
<feature type="transmembrane region" description="Helical" evidence="14">
    <location>
        <begin position="46"/>
        <end position="68"/>
    </location>
</feature>
<evidence type="ECO:0000256" key="4">
    <source>
        <dbReference type="ARBA" id="ARBA00022475"/>
    </source>
</evidence>
<evidence type="ECO:0000259" key="15">
    <source>
        <dbReference type="Pfam" id="PF00137"/>
    </source>
</evidence>
<reference evidence="16 17" key="1">
    <citation type="submission" date="2014-11" db="EMBL/GenBank/DDBJ databases">
        <title>Complete genome sequence and analysis of Lactobacillus hokkaidonensis LOOC260T.</title>
        <authorList>
            <person name="Tanizawa Y."/>
            <person name="Tohno M."/>
            <person name="Kaminuma E."/>
            <person name="Nakamura Y."/>
            <person name="Arita M."/>
        </authorList>
    </citation>
    <scope>NUCLEOTIDE SEQUENCE [LARGE SCALE GENOMIC DNA]</scope>
    <source>
        <strain evidence="16 17">LOOC260</strain>
    </source>
</reference>
<organism evidence="16 17">
    <name type="scientific">Paucilactobacillus hokkaidonensis JCM 18461</name>
    <dbReference type="NCBI Taxonomy" id="1291742"/>
    <lineage>
        <taxon>Bacteria</taxon>
        <taxon>Bacillati</taxon>
        <taxon>Bacillota</taxon>
        <taxon>Bacilli</taxon>
        <taxon>Lactobacillales</taxon>
        <taxon>Lactobacillaceae</taxon>
        <taxon>Paucilactobacillus</taxon>
    </lineage>
</organism>
<dbReference type="NCBIfam" id="TIGR01260">
    <property type="entry name" value="ATP_synt_c"/>
    <property type="match status" value="1"/>
</dbReference>
<evidence type="ECO:0000256" key="10">
    <source>
        <dbReference type="ARBA" id="ARBA00023121"/>
    </source>
</evidence>
<evidence type="ECO:0000256" key="12">
    <source>
        <dbReference type="ARBA" id="ARBA00023310"/>
    </source>
</evidence>
<dbReference type="Pfam" id="PF00137">
    <property type="entry name" value="ATP-synt_C"/>
    <property type="match status" value="1"/>
</dbReference>
<accession>A0A0A1GYP1</accession>
<keyword evidence="10 14" id="KW-0446">Lipid-binding</keyword>
<dbReference type="GO" id="GO:0008289">
    <property type="term" value="F:lipid binding"/>
    <property type="evidence" value="ECO:0007669"/>
    <property type="project" value="UniProtKB-KW"/>
</dbReference>
<dbReference type="FunFam" id="1.20.20.10:FF:000004">
    <property type="entry name" value="ATP synthase subunit c"/>
    <property type="match status" value="1"/>
</dbReference>
<evidence type="ECO:0000256" key="7">
    <source>
        <dbReference type="ARBA" id="ARBA00022781"/>
    </source>
</evidence>
<dbReference type="RefSeq" id="WP_041094186.1">
    <property type="nucleotide sequence ID" value="NZ_AP014680.1"/>
</dbReference>
<evidence type="ECO:0000256" key="5">
    <source>
        <dbReference type="ARBA" id="ARBA00022547"/>
    </source>
</evidence>
<keyword evidence="3 14" id="KW-0813">Transport</keyword>
<dbReference type="PRINTS" id="PR00124">
    <property type="entry name" value="ATPASEC"/>
</dbReference>
<feature type="domain" description="V-ATPase proteolipid subunit C-like" evidence="15">
    <location>
        <begin position="4"/>
        <end position="66"/>
    </location>
</feature>
<dbReference type="InterPro" id="IPR000454">
    <property type="entry name" value="ATP_synth_F0_csu"/>
</dbReference>
<comment type="caution">
    <text evidence="14">Lacks conserved residue(s) required for the propagation of feature annotation.</text>
</comment>
<dbReference type="InterPro" id="IPR035921">
    <property type="entry name" value="F/V-ATP_Csub_sf"/>
</dbReference>
<proteinExistence type="inferred from homology"/>
<keyword evidence="8 14" id="KW-1133">Transmembrane helix</keyword>
<evidence type="ECO:0000256" key="6">
    <source>
        <dbReference type="ARBA" id="ARBA00022692"/>
    </source>
</evidence>
<evidence type="ECO:0000256" key="14">
    <source>
        <dbReference type="HAMAP-Rule" id="MF_01396"/>
    </source>
</evidence>
<evidence type="ECO:0000256" key="9">
    <source>
        <dbReference type="ARBA" id="ARBA00023065"/>
    </source>
</evidence>
<dbReference type="InterPro" id="IPR020537">
    <property type="entry name" value="ATP_synth_F0_csu_DDCD_BS"/>
</dbReference>
<evidence type="ECO:0000256" key="1">
    <source>
        <dbReference type="ARBA" id="ARBA00004141"/>
    </source>
</evidence>
<evidence type="ECO:0000256" key="2">
    <source>
        <dbReference type="ARBA" id="ARBA00006704"/>
    </source>
</evidence>
<gene>
    <name evidence="14 16" type="primary">atpE</name>
    <name evidence="16" type="ORF">LOOC260_115990</name>
</gene>
<dbReference type="GO" id="GO:0005886">
    <property type="term" value="C:plasma membrane"/>
    <property type="evidence" value="ECO:0007669"/>
    <property type="project" value="UniProtKB-SubCell"/>
</dbReference>
<comment type="similarity">
    <text evidence="2 14">Belongs to the ATPase C chain family.</text>
</comment>
<feature type="site" description="Reversibly protonated during proton transport" evidence="14">
    <location>
        <position position="54"/>
    </location>
</feature>
<dbReference type="STRING" id="1291742.LOOC260_115990"/>
<dbReference type="InterPro" id="IPR002379">
    <property type="entry name" value="ATPase_proteolipid_c-like_dom"/>
</dbReference>
<evidence type="ECO:0000256" key="11">
    <source>
        <dbReference type="ARBA" id="ARBA00023136"/>
    </source>
</evidence>
<keyword evidence="12 14" id="KW-0066">ATP synthesis</keyword>
<keyword evidence="9 14" id="KW-0406">Ion transport</keyword>
<dbReference type="GO" id="GO:0045259">
    <property type="term" value="C:proton-transporting ATP synthase complex"/>
    <property type="evidence" value="ECO:0007669"/>
    <property type="project" value="UniProtKB-KW"/>
</dbReference>
<keyword evidence="7 14" id="KW-0375">Hydrogen ion transport</keyword>
<dbReference type="GO" id="GO:0046933">
    <property type="term" value="F:proton-transporting ATP synthase activity, rotational mechanism"/>
    <property type="evidence" value="ECO:0007669"/>
    <property type="project" value="UniProtKB-UniRule"/>
</dbReference>
<dbReference type="AlphaFoldDB" id="A0A0A1GYP1"/>
<dbReference type="KEGG" id="lho:LOOC260_115990"/>
<dbReference type="PROSITE" id="PS00605">
    <property type="entry name" value="ATPASE_C"/>
    <property type="match status" value="1"/>
</dbReference>
<dbReference type="HOGENOM" id="CLU_148047_1_1_9"/>
<comment type="subcellular location">
    <subcellularLocation>
        <location evidence="14">Cell membrane</location>
        <topology evidence="14">Multi-pass membrane protein</topology>
    </subcellularLocation>
    <subcellularLocation>
        <location evidence="1">Membrane</location>
        <topology evidence="1">Multi-pass membrane protein</topology>
    </subcellularLocation>
</comment>
<dbReference type="Proteomes" id="UP000031620">
    <property type="component" value="Chromosome"/>
</dbReference>
<keyword evidence="4 14" id="KW-1003">Cell membrane</keyword>
<dbReference type="NCBIfam" id="NF005363">
    <property type="entry name" value="PRK06876.1"/>
    <property type="match status" value="1"/>
</dbReference>
<dbReference type="CDD" id="cd18185">
    <property type="entry name" value="ATP-synt_Fo_c_ATPE"/>
    <property type="match status" value="1"/>
</dbReference>
<keyword evidence="11 14" id="KW-0472">Membrane</keyword>
<evidence type="ECO:0000256" key="13">
    <source>
        <dbReference type="ARBA" id="ARBA00025198"/>
    </source>
</evidence>
<dbReference type="PANTHER" id="PTHR10031">
    <property type="entry name" value="ATP SYNTHASE LIPID-BINDING PROTEIN, MITOCHONDRIAL"/>
    <property type="match status" value="1"/>
</dbReference>
<evidence type="ECO:0000256" key="8">
    <source>
        <dbReference type="ARBA" id="ARBA00022989"/>
    </source>
</evidence>